<dbReference type="InterPro" id="IPR021215">
    <property type="entry name" value="DUF2752"/>
</dbReference>
<protein>
    <submittedName>
        <fullName evidence="2">DUF2752 domain-containing protein</fullName>
    </submittedName>
</protein>
<keyword evidence="1" id="KW-0472">Membrane</keyword>
<dbReference type="Proteomes" id="UP000779049">
    <property type="component" value="Unassembled WGS sequence"/>
</dbReference>
<dbReference type="RefSeq" id="WP_221920054.1">
    <property type="nucleotide sequence ID" value="NZ_CP173660.1"/>
</dbReference>
<sequence length="155" mass="18316">MHRKNSWKSWGRDTWQMIRRDLWNIRIVILVLAIYFTVAWYFLYTSCPLVLVTGFPCPGCGLSRAAFSILRGEFLQAWHLNPFIYAIVALAGAFCIRRYILHKETTSLKKWLLLLLIGMILFYIYRMIRYFPGEPPMSFYRDNLINRLLRAVGSV</sequence>
<organism evidence="2 3">
    <name type="scientific">Sellimonas caecigallum</name>
    <dbReference type="NCBI Taxonomy" id="2592333"/>
    <lineage>
        <taxon>Bacteria</taxon>
        <taxon>Bacillati</taxon>
        <taxon>Bacillota</taxon>
        <taxon>Clostridia</taxon>
        <taxon>Lachnospirales</taxon>
        <taxon>Lachnospiraceae</taxon>
        <taxon>Sellimonas</taxon>
    </lineage>
</organism>
<dbReference type="EMBL" id="VIRV01000015">
    <property type="protein sequence ID" value="MBY0759418.1"/>
    <property type="molecule type" value="Genomic_DNA"/>
</dbReference>
<feature type="transmembrane region" description="Helical" evidence="1">
    <location>
        <begin position="83"/>
        <end position="100"/>
    </location>
</feature>
<evidence type="ECO:0000313" key="2">
    <source>
        <dbReference type="EMBL" id="MBY0759418.1"/>
    </source>
</evidence>
<keyword evidence="1" id="KW-0812">Transmembrane</keyword>
<proteinExistence type="predicted"/>
<evidence type="ECO:0000256" key="1">
    <source>
        <dbReference type="SAM" id="Phobius"/>
    </source>
</evidence>
<comment type="caution">
    <text evidence="2">The sequence shown here is derived from an EMBL/GenBank/DDBJ whole genome shotgun (WGS) entry which is preliminary data.</text>
</comment>
<keyword evidence="3" id="KW-1185">Reference proteome</keyword>
<name>A0ABS7L8V0_9FIRM</name>
<feature type="transmembrane region" description="Helical" evidence="1">
    <location>
        <begin position="21"/>
        <end position="43"/>
    </location>
</feature>
<evidence type="ECO:0000313" key="3">
    <source>
        <dbReference type="Proteomes" id="UP000779049"/>
    </source>
</evidence>
<dbReference type="Pfam" id="PF10825">
    <property type="entry name" value="DUF2752"/>
    <property type="match status" value="1"/>
</dbReference>
<reference evidence="2 3" key="1">
    <citation type="journal article" date="2020" name="New Microbes New Infect">
        <title>Sellimonas caecigallum sp. nov., description and genome sequence of a new member of the Sellimonas genus isolated from the cecum of feral chicken.</title>
        <authorList>
            <person name="Wongkuna S."/>
            <person name="Ghimire S."/>
            <person name="Antony L."/>
            <person name="Chankhamhaengdecha S."/>
            <person name="Janvilisri T."/>
            <person name="Scaria J."/>
        </authorList>
    </citation>
    <scope>NUCLEOTIDE SEQUENCE [LARGE SCALE GENOMIC DNA]</scope>
    <source>
        <strain evidence="2 3">SW451</strain>
    </source>
</reference>
<feature type="transmembrane region" description="Helical" evidence="1">
    <location>
        <begin position="112"/>
        <end position="131"/>
    </location>
</feature>
<gene>
    <name evidence="2" type="ORF">FLB61_10035</name>
</gene>
<accession>A0ABS7L8V0</accession>
<keyword evidence="1" id="KW-1133">Transmembrane helix</keyword>